<dbReference type="GO" id="GO:0004888">
    <property type="term" value="F:transmembrane signaling receptor activity"/>
    <property type="evidence" value="ECO:0007669"/>
    <property type="project" value="InterPro"/>
</dbReference>
<proteinExistence type="inferred from homology"/>
<evidence type="ECO:0000259" key="7">
    <source>
        <dbReference type="PROSITE" id="PS50885"/>
    </source>
</evidence>
<dbReference type="SUPFAM" id="SSF58104">
    <property type="entry name" value="Methyl-accepting chemotaxis protein (MCP) signaling domain"/>
    <property type="match status" value="1"/>
</dbReference>
<dbReference type="PANTHER" id="PTHR32089">
    <property type="entry name" value="METHYL-ACCEPTING CHEMOTAXIS PROTEIN MCPB"/>
    <property type="match status" value="1"/>
</dbReference>
<dbReference type="Proteomes" id="UP000568888">
    <property type="component" value="Unassembled WGS sequence"/>
</dbReference>
<feature type="transmembrane region" description="Helical" evidence="5">
    <location>
        <begin position="13"/>
        <end position="34"/>
    </location>
</feature>
<organism evidence="8 10">
    <name type="scientific">Geomonas paludis</name>
    <dbReference type="NCBI Taxonomy" id="2740185"/>
    <lineage>
        <taxon>Bacteria</taxon>
        <taxon>Pseudomonadati</taxon>
        <taxon>Thermodesulfobacteriota</taxon>
        <taxon>Desulfuromonadia</taxon>
        <taxon>Geobacterales</taxon>
        <taxon>Geobacteraceae</taxon>
        <taxon>Geomonas</taxon>
    </lineage>
</organism>
<dbReference type="InterPro" id="IPR004090">
    <property type="entry name" value="Chemotax_Me-accpt_rcpt"/>
</dbReference>
<dbReference type="PRINTS" id="PR00260">
    <property type="entry name" value="CHEMTRNSDUCR"/>
</dbReference>
<name>A0A6V8MZC6_9BACT</name>
<dbReference type="FunFam" id="1.10.287.950:FF:000001">
    <property type="entry name" value="Methyl-accepting chemotaxis sensory transducer"/>
    <property type="match status" value="1"/>
</dbReference>
<reference evidence="9" key="3">
    <citation type="submission" date="2022-04" db="EMBL/GenBank/DDBJ databases">
        <authorList>
            <person name="Liu G."/>
        </authorList>
    </citation>
    <scope>NUCLEOTIDE SEQUENCE</scope>
    <source>
        <strain evidence="9">RG22</strain>
    </source>
</reference>
<evidence type="ECO:0000313" key="8">
    <source>
        <dbReference type="EMBL" id="GFO64997.1"/>
    </source>
</evidence>
<accession>A0A6V8MZC6</accession>
<dbReference type="RefSeq" id="WP_183348649.1">
    <property type="nucleotide sequence ID" value="NZ_BLXY01000006.1"/>
</dbReference>
<dbReference type="GO" id="GO:0016020">
    <property type="term" value="C:membrane"/>
    <property type="evidence" value="ECO:0007669"/>
    <property type="project" value="UniProtKB-SubCell"/>
</dbReference>
<dbReference type="SMART" id="SM00283">
    <property type="entry name" value="MA"/>
    <property type="match status" value="1"/>
</dbReference>
<dbReference type="PANTHER" id="PTHR32089:SF112">
    <property type="entry name" value="LYSOZYME-LIKE PROTEIN-RELATED"/>
    <property type="match status" value="1"/>
</dbReference>
<dbReference type="CDD" id="cd11386">
    <property type="entry name" value="MCP_signal"/>
    <property type="match status" value="1"/>
</dbReference>
<evidence type="ECO:0000259" key="6">
    <source>
        <dbReference type="PROSITE" id="PS50111"/>
    </source>
</evidence>
<dbReference type="CDD" id="cd06225">
    <property type="entry name" value="HAMP"/>
    <property type="match status" value="1"/>
</dbReference>
<evidence type="ECO:0000313" key="10">
    <source>
        <dbReference type="Proteomes" id="UP000568888"/>
    </source>
</evidence>
<feature type="transmembrane region" description="Helical" evidence="5">
    <location>
        <begin position="190"/>
        <end position="213"/>
    </location>
</feature>
<dbReference type="EMBL" id="BLXY01000006">
    <property type="protein sequence ID" value="GFO64997.1"/>
    <property type="molecule type" value="Genomic_DNA"/>
</dbReference>
<reference evidence="8" key="2">
    <citation type="journal article" date="2021" name="Int. J. Syst. Evol. Microbiol.">
        <title>Geomonas silvestris sp. nov., Geomonas paludis sp. nov. and Geomonas limicola sp. nov., isolated from terrestrial environments, and emended description of the genus Geomonas.</title>
        <authorList>
            <person name="Itoh H."/>
            <person name="Xu Z."/>
            <person name="Masuda Y."/>
            <person name="Ushijima N."/>
            <person name="Hayakawa C."/>
            <person name="Shiratori Y."/>
            <person name="Senoo K."/>
        </authorList>
    </citation>
    <scope>NUCLEOTIDE SEQUENCE</scope>
    <source>
        <strain evidence="8">Red736</strain>
    </source>
</reference>
<protein>
    <submittedName>
        <fullName evidence="8">Methyl-accepting chemotaxis protein</fullName>
    </submittedName>
</protein>
<evidence type="ECO:0000313" key="9">
    <source>
        <dbReference type="EMBL" id="UPU34625.1"/>
    </source>
</evidence>
<evidence type="ECO:0000256" key="2">
    <source>
        <dbReference type="ARBA" id="ARBA00023224"/>
    </source>
</evidence>
<dbReference type="GO" id="GO:0007165">
    <property type="term" value="P:signal transduction"/>
    <property type="evidence" value="ECO:0007669"/>
    <property type="project" value="UniProtKB-KW"/>
</dbReference>
<dbReference type="Pfam" id="PF00672">
    <property type="entry name" value="HAMP"/>
    <property type="match status" value="1"/>
</dbReference>
<evidence type="ECO:0000256" key="1">
    <source>
        <dbReference type="ARBA" id="ARBA00004370"/>
    </source>
</evidence>
<dbReference type="Proteomes" id="UP000831485">
    <property type="component" value="Chromosome"/>
</dbReference>
<keyword evidence="11" id="KW-1185">Reference proteome</keyword>
<evidence type="ECO:0000256" key="4">
    <source>
        <dbReference type="PROSITE-ProRule" id="PRU00284"/>
    </source>
</evidence>
<dbReference type="AlphaFoldDB" id="A0A6V8MZC6"/>
<keyword evidence="5" id="KW-0472">Membrane</keyword>
<sequence length="544" mass="57947">MKGIASVKLSTKFFGAMMVLNLFTTTAFTVHTYYSEKKEILADVDRELRTCVEGARLAADPYHARIATVTPTQGEFDGLSDRLTAWANASGFNYIYTMVQKDGKIVFSSSSYTKEEKATGKQSKLLDPYEDASQGLKAAFRDQRLHYDQYADKWGTFRSIFLPVRAADGTLYVIGADISMSHIDGVLRGLLVNCLLIALLVFVVGGGVMLVLVKSVQRTIGELARGVNLIAQGDLKTRIEHGGSDELGLLASDMNRMAANLQDVVAQVRNSTEEVSQASGRFTETALQMADGADQVSGQVGSVAAAGEEMAATSSEIALNCAGAADMARRANATASTGAAVVDGAIGAMHLIAERVRESAQTVGGLGTRSEQIGAILGTIEDIADQTNLLALNAAIEAARAGEQGRGFAVVADEVRALAERTTKATKEIEGMIKLIQQETRSAVDAMEAGVGEVERGTAEAGKSQQALREIMECISEVTMQINQVATAAEQQTATTREISGNMQQISFVVQQTTRAAHDSADAAAVLSQNAVQLQARVRQFTID</sequence>
<dbReference type="InterPro" id="IPR003660">
    <property type="entry name" value="HAMP_dom"/>
</dbReference>
<evidence type="ECO:0000256" key="3">
    <source>
        <dbReference type="ARBA" id="ARBA00029447"/>
    </source>
</evidence>
<keyword evidence="5" id="KW-1133">Transmembrane helix</keyword>
<reference evidence="10" key="1">
    <citation type="submission" date="2020-06" db="EMBL/GenBank/DDBJ databases">
        <title>Draft genomic sequecing of Geomonas sp. Red736.</title>
        <authorList>
            <person name="Itoh H."/>
            <person name="Xu Z.X."/>
            <person name="Ushijima N."/>
            <person name="Masuda Y."/>
            <person name="Shiratori Y."/>
            <person name="Senoo K."/>
        </authorList>
    </citation>
    <scope>NUCLEOTIDE SEQUENCE [LARGE SCALE GENOMIC DNA]</scope>
    <source>
        <strain evidence="10">Red736</strain>
    </source>
</reference>
<comment type="subcellular location">
    <subcellularLocation>
        <location evidence="1">Membrane</location>
    </subcellularLocation>
</comment>
<dbReference type="InterPro" id="IPR004089">
    <property type="entry name" value="MCPsignal_dom"/>
</dbReference>
<dbReference type="PROSITE" id="PS50111">
    <property type="entry name" value="CHEMOTAXIS_TRANSDUC_2"/>
    <property type="match status" value="1"/>
</dbReference>
<dbReference type="Gene3D" id="1.10.287.950">
    <property type="entry name" value="Methyl-accepting chemotaxis protein"/>
    <property type="match status" value="1"/>
</dbReference>
<dbReference type="GO" id="GO:0006935">
    <property type="term" value="P:chemotaxis"/>
    <property type="evidence" value="ECO:0007669"/>
    <property type="project" value="InterPro"/>
</dbReference>
<dbReference type="PROSITE" id="PS50885">
    <property type="entry name" value="HAMP"/>
    <property type="match status" value="1"/>
</dbReference>
<keyword evidence="5" id="KW-0812">Transmembrane</keyword>
<dbReference type="EMBL" id="CP096574">
    <property type="protein sequence ID" value="UPU34625.1"/>
    <property type="molecule type" value="Genomic_DNA"/>
</dbReference>
<gene>
    <name evidence="8" type="primary">mcp40H-9</name>
    <name evidence="8" type="ORF">GMPD_29160</name>
    <name evidence="9" type="ORF">M1B72_14350</name>
</gene>
<comment type="similarity">
    <text evidence="3">Belongs to the methyl-accepting chemotaxis (MCP) protein family.</text>
</comment>
<evidence type="ECO:0000256" key="5">
    <source>
        <dbReference type="SAM" id="Phobius"/>
    </source>
</evidence>
<dbReference type="Pfam" id="PF00015">
    <property type="entry name" value="MCPsignal"/>
    <property type="match status" value="1"/>
</dbReference>
<feature type="domain" description="HAMP" evidence="7">
    <location>
        <begin position="214"/>
        <end position="266"/>
    </location>
</feature>
<keyword evidence="2 4" id="KW-0807">Transducer</keyword>
<evidence type="ECO:0000313" key="11">
    <source>
        <dbReference type="Proteomes" id="UP000831485"/>
    </source>
</evidence>
<dbReference type="SMART" id="SM00304">
    <property type="entry name" value="HAMP"/>
    <property type="match status" value="1"/>
</dbReference>
<feature type="domain" description="Methyl-accepting transducer" evidence="6">
    <location>
        <begin position="271"/>
        <end position="507"/>
    </location>
</feature>